<proteinExistence type="predicted"/>
<organism evidence="1 2">
    <name type="scientific">Colletotrichum kahawae</name>
    <name type="common">Coffee berry disease fungus</name>
    <dbReference type="NCBI Taxonomy" id="34407"/>
    <lineage>
        <taxon>Eukaryota</taxon>
        <taxon>Fungi</taxon>
        <taxon>Dikarya</taxon>
        <taxon>Ascomycota</taxon>
        <taxon>Pezizomycotina</taxon>
        <taxon>Sordariomycetes</taxon>
        <taxon>Hypocreomycetidae</taxon>
        <taxon>Glomerellales</taxon>
        <taxon>Glomerellaceae</taxon>
        <taxon>Colletotrichum</taxon>
        <taxon>Colletotrichum gloeosporioides species complex</taxon>
    </lineage>
</organism>
<comment type="caution">
    <text evidence="1">The sequence shown here is derived from an EMBL/GenBank/DDBJ whole genome shotgun (WGS) entry which is preliminary data.</text>
</comment>
<name>A0AAE0D9C3_COLKA</name>
<dbReference type="Proteomes" id="UP001281614">
    <property type="component" value="Unassembled WGS sequence"/>
</dbReference>
<dbReference type="AlphaFoldDB" id="A0AAE0D9C3"/>
<dbReference type="EMBL" id="VYYT01000148">
    <property type="protein sequence ID" value="KAK2762936.1"/>
    <property type="molecule type" value="Genomic_DNA"/>
</dbReference>
<reference evidence="1" key="1">
    <citation type="submission" date="2023-02" db="EMBL/GenBank/DDBJ databases">
        <title>Colletotrichum kahawae CIFC_Que2 genome sequencing and assembly.</title>
        <authorList>
            <person name="Baroncelli R."/>
        </authorList>
    </citation>
    <scope>NUCLEOTIDE SEQUENCE</scope>
    <source>
        <strain evidence="1">CIFC_Que2</strain>
    </source>
</reference>
<sequence>MEQFVYLYNTIPYSAGVGARDIVAALRMSTKTLRTLCIHVNEPPWWIAFHQPCTLISTLTTSLRKLHLKGRLQYHICDQYVGDEFMYLGVVLNGDLTQLAGDGVWETLPNLEELAVDAETCVSEEDRELLWKWEKPGLRILHKADAFPELW</sequence>
<evidence type="ECO:0000313" key="2">
    <source>
        <dbReference type="Proteomes" id="UP001281614"/>
    </source>
</evidence>
<protein>
    <submittedName>
        <fullName evidence="1">Uncharacterized protein</fullName>
    </submittedName>
</protein>
<accession>A0AAE0D9C3</accession>
<gene>
    <name evidence="1" type="ORF">CKAH01_16027</name>
</gene>
<evidence type="ECO:0000313" key="1">
    <source>
        <dbReference type="EMBL" id="KAK2762936.1"/>
    </source>
</evidence>
<keyword evidence="2" id="KW-1185">Reference proteome</keyword>